<evidence type="ECO:0000256" key="6">
    <source>
        <dbReference type="SAM" id="Phobius"/>
    </source>
</evidence>
<keyword evidence="3" id="KW-0998">Cell outer membrane</keyword>
<feature type="compositionally biased region" description="Pro residues" evidence="5">
    <location>
        <begin position="209"/>
        <end position="225"/>
    </location>
</feature>
<dbReference type="RefSeq" id="WP_236977941.1">
    <property type="nucleotide sequence ID" value="NZ_BRXE01000016.1"/>
</dbReference>
<sequence length="345" mass="35360">MVGTEVGVGEAPATAEAVDHAPSTPKFRRVRPGRPWLIGVAVIPLLLALIGYGVDGRPMAVNGPSGDLPTLTKPSTSVSIAPSLSLALLSISHTGNSVTLIGDVPDAVSKAALMKSLRGLLAPGVNVVDQLRTDPTVQTLDFTGADPVFVAVAPIPDFNLTVERDTVTLSGTVTSRDQKDAVARAVAGVWPNVNIVNRIVAKTQITPSAPAPPGAPPAPGAPPPTGCNDLQAALNALTGGPLTFGDDGVSLTTQDTQVLIRVADKLKTCPTARLTVNGYTDNASAEAINIPLSTQRATAVAEFLIANGVARDRVTAKGLGSANPITSNDTPEGRAKNRRVELVVG</sequence>
<dbReference type="PROSITE" id="PS51123">
    <property type="entry name" value="OMPA_2"/>
    <property type="match status" value="1"/>
</dbReference>
<dbReference type="Proteomes" id="UP001165663">
    <property type="component" value="Unassembled WGS sequence"/>
</dbReference>
<name>A0A9P3UX84_9MYCO</name>
<dbReference type="InterPro" id="IPR054121">
    <property type="entry name" value="ArfA_BON-like"/>
</dbReference>
<dbReference type="Pfam" id="PF04972">
    <property type="entry name" value="BON"/>
    <property type="match status" value="1"/>
</dbReference>
<accession>A0A9P3UX84</accession>
<protein>
    <submittedName>
        <fullName evidence="9">Peptidoglycan-binding protein ArfA</fullName>
    </submittedName>
</protein>
<dbReference type="PANTHER" id="PTHR30329">
    <property type="entry name" value="STATOR ELEMENT OF FLAGELLAR MOTOR COMPLEX"/>
    <property type="match status" value="1"/>
</dbReference>
<dbReference type="InterPro" id="IPR007055">
    <property type="entry name" value="BON_dom"/>
</dbReference>
<dbReference type="Pfam" id="PF21923">
    <property type="entry name" value="BON_like"/>
    <property type="match status" value="1"/>
</dbReference>
<dbReference type="Proteomes" id="UP001064782">
    <property type="component" value="Unassembled WGS sequence"/>
</dbReference>
<feature type="transmembrane region" description="Helical" evidence="6">
    <location>
        <begin position="36"/>
        <end position="54"/>
    </location>
</feature>
<evidence type="ECO:0000256" key="1">
    <source>
        <dbReference type="ARBA" id="ARBA00004442"/>
    </source>
</evidence>
<keyword evidence="2 4" id="KW-0472">Membrane</keyword>
<evidence type="ECO:0000259" key="7">
    <source>
        <dbReference type="PROSITE" id="PS51123"/>
    </source>
</evidence>
<comment type="subcellular location">
    <subcellularLocation>
        <location evidence="1">Cell outer membrane</location>
    </subcellularLocation>
</comment>
<feature type="region of interest" description="Disordered" evidence="5">
    <location>
        <begin position="206"/>
        <end position="226"/>
    </location>
</feature>
<proteinExistence type="predicted"/>
<evidence type="ECO:0000313" key="9">
    <source>
        <dbReference type="EMBL" id="GLD29928.1"/>
    </source>
</evidence>
<organism evidence="9 10">
    <name type="scientific">Mycobacterium kiyosense</name>
    <dbReference type="NCBI Taxonomy" id="2871094"/>
    <lineage>
        <taxon>Bacteria</taxon>
        <taxon>Bacillati</taxon>
        <taxon>Actinomycetota</taxon>
        <taxon>Actinomycetes</taxon>
        <taxon>Mycobacteriales</taxon>
        <taxon>Mycobacteriaceae</taxon>
        <taxon>Mycobacterium</taxon>
    </lineage>
</organism>
<evidence type="ECO:0000256" key="5">
    <source>
        <dbReference type="SAM" id="MobiDB-lite"/>
    </source>
</evidence>
<dbReference type="EMBL" id="BRZI01000009">
    <property type="protein sequence ID" value="GLD29928.1"/>
    <property type="molecule type" value="Genomic_DNA"/>
</dbReference>
<evidence type="ECO:0000256" key="4">
    <source>
        <dbReference type="PROSITE-ProRule" id="PRU00473"/>
    </source>
</evidence>
<dbReference type="Pfam" id="PF00691">
    <property type="entry name" value="OmpA"/>
    <property type="match status" value="1"/>
</dbReference>
<dbReference type="PRINTS" id="PR01021">
    <property type="entry name" value="OMPADOMAIN"/>
</dbReference>
<keyword evidence="10" id="KW-1185">Reference proteome</keyword>
<dbReference type="CDD" id="cd07185">
    <property type="entry name" value="OmpA_C-like"/>
    <property type="match status" value="1"/>
</dbReference>
<comment type="caution">
    <text evidence="9">The sequence shown here is derived from an EMBL/GenBank/DDBJ whole genome shotgun (WGS) entry which is preliminary data.</text>
</comment>
<keyword evidence="6" id="KW-1133">Transmembrane helix</keyword>
<dbReference type="SUPFAM" id="SSF103088">
    <property type="entry name" value="OmpA-like"/>
    <property type="match status" value="1"/>
</dbReference>
<feature type="region of interest" description="Disordered" evidence="5">
    <location>
        <begin position="1"/>
        <end position="26"/>
    </location>
</feature>
<evidence type="ECO:0000313" key="10">
    <source>
        <dbReference type="Proteomes" id="UP001064782"/>
    </source>
</evidence>
<reference evidence="9" key="1">
    <citation type="submission" date="2022-08" db="EMBL/GenBank/DDBJ databases">
        <title>Mycobacterium kiyosense sp. nov., scotochromogenic slow-glowing species isolated from respiratory specimens.</title>
        <authorList>
            <person name="Fukano H."/>
            <person name="Kazumi Y."/>
            <person name="Sakagami N."/>
            <person name="Ato M."/>
            <person name="Mitarai S."/>
            <person name="Hoshino Y."/>
        </authorList>
    </citation>
    <scope>NUCLEOTIDE SEQUENCE</scope>
    <source>
        <strain evidence="9">1413</strain>
        <strain evidence="8">SRL2020-028</strain>
    </source>
</reference>
<dbReference type="GeneID" id="83628034"/>
<dbReference type="Gene3D" id="3.30.1330.60">
    <property type="entry name" value="OmpA-like domain"/>
    <property type="match status" value="1"/>
</dbReference>
<feature type="domain" description="OmpA-like" evidence="7">
    <location>
        <begin position="231"/>
        <end position="345"/>
    </location>
</feature>
<dbReference type="EMBL" id="BRXE01000016">
    <property type="protein sequence ID" value="GLB82836.1"/>
    <property type="molecule type" value="Genomic_DNA"/>
</dbReference>
<dbReference type="PANTHER" id="PTHR30329:SF21">
    <property type="entry name" value="LIPOPROTEIN YIAD-RELATED"/>
    <property type="match status" value="1"/>
</dbReference>
<dbReference type="InterPro" id="IPR006665">
    <property type="entry name" value="OmpA-like"/>
</dbReference>
<dbReference type="InterPro" id="IPR006664">
    <property type="entry name" value="OMP_bac"/>
</dbReference>
<gene>
    <name evidence="9" type="primary">arfA</name>
    <name evidence="9" type="ORF">Mkiyose1413_18110</name>
    <name evidence="8" type="ORF">SRL2020028_20920</name>
</gene>
<dbReference type="InterPro" id="IPR050330">
    <property type="entry name" value="Bact_OuterMem_StrucFunc"/>
</dbReference>
<evidence type="ECO:0000256" key="2">
    <source>
        <dbReference type="ARBA" id="ARBA00023136"/>
    </source>
</evidence>
<dbReference type="Gene3D" id="3.40.1520.20">
    <property type="match status" value="1"/>
</dbReference>
<evidence type="ECO:0000256" key="3">
    <source>
        <dbReference type="ARBA" id="ARBA00023237"/>
    </source>
</evidence>
<dbReference type="GO" id="GO:0009279">
    <property type="term" value="C:cell outer membrane"/>
    <property type="evidence" value="ECO:0007669"/>
    <property type="project" value="UniProtKB-SubCell"/>
</dbReference>
<evidence type="ECO:0000313" key="8">
    <source>
        <dbReference type="EMBL" id="GLB82836.1"/>
    </source>
</evidence>
<dbReference type="AlphaFoldDB" id="A0A9P3UX84"/>
<dbReference type="InterPro" id="IPR036737">
    <property type="entry name" value="OmpA-like_sf"/>
</dbReference>
<keyword evidence="6" id="KW-0812">Transmembrane</keyword>